<dbReference type="Proteomes" id="UP000004995">
    <property type="component" value="Unassembled WGS sequence"/>
</dbReference>
<proteinExistence type="predicted"/>
<dbReference type="Gramene" id="KQL32223">
    <property type="protein sequence ID" value="KQL32223"/>
    <property type="gene ID" value="SETIT_018960mg"/>
</dbReference>
<accession>K3YXG4</accession>
<evidence type="ECO:0000313" key="2">
    <source>
        <dbReference type="Proteomes" id="UP000004995"/>
    </source>
</evidence>
<dbReference type="InParanoid" id="K3YXG4"/>
<protein>
    <submittedName>
        <fullName evidence="1">Uncharacterized protein</fullName>
    </submittedName>
</protein>
<organism evidence="1 2">
    <name type="scientific">Setaria italica</name>
    <name type="common">Foxtail millet</name>
    <name type="synonym">Panicum italicum</name>
    <dbReference type="NCBI Taxonomy" id="4555"/>
    <lineage>
        <taxon>Eukaryota</taxon>
        <taxon>Viridiplantae</taxon>
        <taxon>Streptophyta</taxon>
        <taxon>Embryophyta</taxon>
        <taxon>Tracheophyta</taxon>
        <taxon>Spermatophyta</taxon>
        <taxon>Magnoliopsida</taxon>
        <taxon>Liliopsida</taxon>
        <taxon>Poales</taxon>
        <taxon>Poaceae</taxon>
        <taxon>PACMAD clade</taxon>
        <taxon>Panicoideae</taxon>
        <taxon>Panicodae</taxon>
        <taxon>Paniceae</taxon>
        <taxon>Cenchrinae</taxon>
        <taxon>Setaria</taxon>
    </lineage>
</organism>
<evidence type="ECO:0000313" key="1">
    <source>
        <dbReference type="EnsemblPlants" id="KQL32223"/>
    </source>
</evidence>
<dbReference type="HOGENOM" id="CLU_2853945_0_0_1"/>
<dbReference type="AlphaFoldDB" id="K3YXG4"/>
<keyword evidence="2" id="KW-1185">Reference proteome</keyword>
<reference evidence="1" key="2">
    <citation type="submission" date="2018-08" db="UniProtKB">
        <authorList>
            <consortium name="EnsemblPlants"/>
        </authorList>
    </citation>
    <scope>IDENTIFICATION</scope>
    <source>
        <strain evidence="1">Yugu1</strain>
    </source>
</reference>
<dbReference type="EnsemblPlants" id="KQL32223">
    <property type="protein sequence ID" value="KQL32223"/>
    <property type="gene ID" value="SETIT_018960mg"/>
</dbReference>
<name>K3YXG4_SETIT</name>
<dbReference type="EMBL" id="AGNK02000610">
    <property type="status" value="NOT_ANNOTATED_CDS"/>
    <property type="molecule type" value="Genomic_DNA"/>
</dbReference>
<reference evidence="2" key="1">
    <citation type="journal article" date="2012" name="Nat. Biotechnol.">
        <title>Reference genome sequence of the model plant Setaria.</title>
        <authorList>
            <person name="Bennetzen J.L."/>
            <person name="Schmutz J."/>
            <person name="Wang H."/>
            <person name="Percifield R."/>
            <person name="Hawkins J."/>
            <person name="Pontaroli A.C."/>
            <person name="Estep M."/>
            <person name="Feng L."/>
            <person name="Vaughn J.N."/>
            <person name="Grimwood J."/>
            <person name="Jenkins J."/>
            <person name="Barry K."/>
            <person name="Lindquist E."/>
            <person name="Hellsten U."/>
            <person name="Deshpande S."/>
            <person name="Wang X."/>
            <person name="Wu X."/>
            <person name="Mitros T."/>
            <person name="Triplett J."/>
            <person name="Yang X."/>
            <person name="Ye C.Y."/>
            <person name="Mauro-Herrera M."/>
            <person name="Wang L."/>
            <person name="Li P."/>
            <person name="Sharma M."/>
            <person name="Sharma R."/>
            <person name="Ronald P.C."/>
            <person name="Panaud O."/>
            <person name="Kellogg E.A."/>
            <person name="Brutnell T.P."/>
            <person name="Doust A.N."/>
            <person name="Tuskan G.A."/>
            <person name="Rokhsar D."/>
            <person name="Devos K.M."/>
        </authorList>
    </citation>
    <scope>NUCLEOTIDE SEQUENCE [LARGE SCALE GENOMIC DNA]</scope>
    <source>
        <strain evidence="2">cv. Yugu1</strain>
    </source>
</reference>
<sequence>MFSFYCSHCSYRGEEHLYQGTRRFVDISLYIRGESSLDIFGQSVVWLLQILSSVYHYVIIVDVEP</sequence>